<feature type="region of interest" description="Disordered" evidence="6">
    <location>
        <begin position="1"/>
        <end position="84"/>
    </location>
</feature>
<feature type="compositionally biased region" description="Polar residues" evidence="6">
    <location>
        <begin position="706"/>
        <end position="717"/>
    </location>
</feature>
<dbReference type="PANTHER" id="PTHR13119">
    <property type="entry name" value="ZINC FINGER CCCH DOMAIN-CONTAINING PROTEI"/>
    <property type="match status" value="1"/>
</dbReference>
<feature type="compositionally biased region" description="Gly residues" evidence="6">
    <location>
        <begin position="1216"/>
        <end position="1231"/>
    </location>
</feature>
<evidence type="ECO:0000313" key="8">
    <source>
        <dbReference type="EMBL" id="CAG6487011.1"/>
    </source>
</evidence>
<feature type="compositionally biased region" description="Basic and acidic residues" evidence="6">
    <location>
        <begin position="220"/>
        <end position="240"/>
    </location>
</feature>
<feature type="region of interest" description="Disordered" evidence="6">
    <location>
        <begin position="666"/>
        <end position="844"/>
    </location>
</feature>
<reference evidence="8" key="1">
    <citation type="submission" date="2021-05" db="EMBL/GenBank/DDBJ databases">
        <authorList>
            <person name="Alioto T."/>
            <person name="Alioto T."/>
            <person name="Gomez Garrido J."/>
        </authorList>
    </citation>
    <scope>NUCLEOTIDE SEQUENCE</scope>
</reference>
<feature type="region of interest" description="Disordered" evidence="6">
    <location>
        <begin position="1205"/>
        <end position="1291"/>
    </location>
</feature>
<feature type="compositionally biased region" description="Basic residues" evidence="6">
    <location>
        <begin position="152"/>
        <end position="163"/>
    </location>
</feature>
<sequence length="1291" mass="142858">MSEHEDLEDGEIEDGEIEDDDEEGVPVAAAAVEGSAAPAPEQSAGPAATSGADTAAATAGPADDRRRDAERDRTREIQEKVQSVKKMIDAKARLIDEVAPSKSSKRAKPVVDDWATKVENALANALIKDGVEPPMPSISRRSEERDAEVPSKRRKRDRQKKKPAPAEKATKDQEMEEIDLEYEMMNVRGGSPRPQARSNNAGSGGRQHDRSDSEDSYSSDESRGGRRDRRDRDRERDREYNRRKRKNRQRNRANRDNRKRDREYNRRKRKNRQRNRANRDNRKRKRDDSDDDKHHSRNSGPRKMELCKFYLMDCCAKREKCLYMHSDFPCKYYYLGLKCKEQDKCLFSHGDPLTDELRVILLKHLETAPQEILGDFPRINRESAIKMVNATHQKLTNKSKASGGGGGGGDAAAGDGDGDKIPSLMDMMVHGDRGGSKNRRSRWCDKNPGNGSSKASESNSGEDFLSLKYLNGVISQEQIVNLEEMGIHNLDQISQLTVAQLNELGLSINQIHELQLNALNMKKLRENIAKQGTSDDPEGGIDPASSSKDMDMRITPSHTDLQKPIGSDIGPLGGGQDVDMRFLPMVNTAGPADAPGNDNSNSQEDLNQLLPLNSLIKTPTVDYSQYLKDSNLNDDDDMDHTENADKLMIAHDDEDDDDDDEENNLKINIEEEQPEDRNGLGAFEWDRDDEDERRPLQPQPAVFDTKSVTQSLSTQKIDYTKSFGMYKPADEEPEKPPTESCILDRYSDDSDSSKKKSDIFSARKSMYNLDPPGASSPSSTKQGDSPNSTPTLGWTPTAGTTTTTTPSTTAKSSSKAPLRPSIYDDPCASADNSDNDEDKSTYADRDKDMRLNFLGLGDAKLDGDGDGGLGASSSDVDLRLPFKPIMTNYIPATEIDGSVTSHAPIVYKVHEVDIPKPNYKDIRRNTPRPSGQTKDPRLRRIFGMYNEDDNGENKAGESLLQGMRSPRSSSSTSSVTVGGAGLPVPAAAVPAGPIAPRVDPRTKRSQENKSQQQQPQDGGVGGSGSTSIVKSNQLDVQTILLRSPWYTDLSSKHKIMVNQQLAILSTEMKKYHNSDKSTDKLAEFMQQLATNQMLQFILTNLNVYVDDSVTFCEVPMVSSPPLPLMNVPPPNLMPPINMLPPVNIPPPVATKPPSIFDLPRFNCPPEVRPGLLGVAPNMPFEQFLAMGQVNKSNNQPPPPLLDDWGECWDDDPSLNRGGGGGGGGNGGGSGGFVPNFERNTNNNNFNNGPRGNPMRNNNRNNFRNNDRWNNSGGNGPNRRNNNHHRRMDKKK</sequence>
<evidence type="ECO:0000259" key="7">
    <source>
        <dbReference type="PROSITE" id="PS50103"/>
    </source>
</evidence>
<proteinExistence type="predicted"/>
<dbReference type="PANTHER" id="PTHR13119:SF12">
    <property type="entry name" value="PROTEIN SUPPRESSOR OF SABLE"/>
    <property type="match status" value="1"/>
</dbReference>
<feature type="compositionally biased region" description="Basic residues" evidence="6">
    <location>
        <begin position="1280"/>
        <end position="1291"/>
    </location>
</feature>
<feature type="region of interest" description="Disordered" evidence="6">
    <location>
        <begin position="918"/>
        <end position="1028"/>
    </location>
</feature>
<feature type="compositionally biased region" description="Low complexity" evidence="6">
    <location>
        <begin position="25"/>
        <end position="61"/>
    </location>
</feature>
<feature type="region of interest" description="Disordered" evidence="6">
    <location>
        <begin position="530"/>
        <end position="579"/>
    </location>
</feature>
<feature type="compositionally biased region" description="Basic residues" evidence="6">
    <location>
        <begin position="241"/>
        <end position="252"/>
    </location>
</feature>
<accession>A0A8D8CAU1</accession>
<feature type="zinc finger region" description="C3H1-type" evidence="5">
    <location>
        <begin position="329"/>
        <end position="352"/>
    </location>
</feature>
<feature type="compositionally biased region" description="Basic and acidic residues" evidence="6">
    <location>
        <begin position="164"/>
        <end position="173"/>
    </location>
</feature>
<keyword evidence="1 5" id="KW-0479">Metal-binding</keyword>
<feature type="compositionally biased region" description="Basic and acidic residues" evidence="6">
    <location>
        <begin position="253"/>
        <end position="264"/>
    </location>
</feature>
<feature type="compositionally biased region" description="Low complexity" evidence="6">
    <location>
        <begin position="1234"/>
        <end position="1279"/>
    </location>
</feature>
<feature type="domain" description="C3H1-type" evidence="7">
    <location>
        <begin position="329"/>
        <end position="352"/>
    </location>
</feature>
<feature type="compositionally biased region" description="Basic and acidic residues" evidence="6">
    <location>
        <begin position="62"/>
        <end position="79"/>
    </location>
</feature>
<dbReference type="SUPFAM" id="SSF90229">
    <property type="entry name" value="CCCH zinc finger"/>
    <property type="match status" value="2"/>
</dbReference>
<feature type="compositionally biased region" description="Basic and acidic residues" evidence="6">
    <location>
        <begin position="728"/>
        <end position="737"/>
    </location>
</feature>
<evidence type="ECO:0000256" key="6">
    <source>
        <dbReference type="SAM" id="MobiDB-lite"/>
    </source>
</evidence>
<name>A0A8D8CAU1_CULPI</name>
<feature type="domain" description="C3H1-type" evidence="7">
    <location>
        <begin position="301"/>
        <end position="328"/>
    </location>
</feature>
<feature type="compositionally biased region" description="Low complexity" evidence="6">
    <location>
        <begin position="789"/>
        <end position="818"/>
    </location>
</feature>
<evidence type="ECO:0000256" key="4">
    <source>
        <dbReference type="ARBA" id="ARBA00022833"/>
    </source>
</evidence>
<feature type="compositionally biased region" description="Basic and acidic residues" evidence="6">
    <location>
        <begin position="745"/>
        <end position="758"/>
    </location>
</feature>
<dbReference type="SMART" id="SM00356">
    <property type="entry name" value="ZnF_C3H1"/>
    <property type="match status" value="2"/>
</dbReference>
<dbReference type="InterPro" id="IPR045124">
    <property type="entry name" value="Su(sable)-like"/>
</dbReference>
<feature type="region of interest" description="Disordered" evidence="6">
    <location>
        <begin position="586"/>
        <end position="605"/>
    </location>
</feature>
<evidence type="ECO:0000256" key="5">
    <source>
        <dbReference type="PROSITE-ProRule" id="PRU00723"/>
    </source>
</evidence>
<keyword evidence="4 5" id="KW-0862">Zinc</keyword>
<feature type="compositionally biased region" description="Polar residues" evidence="6">
    <location>
        <begin position="775"/>
        <end position="788"/>
    </location>
</feature>
<dbReference type="EMBL" id="HBUE01105582">
    <property type="protein sequence ID" value="CAG6487011.1"/>
    <property type="molecule type" value="Transcribed_RNA"/>
</dbReference>
<keyword evidence="2" id="KW-0677">Repeat</keyword>
<feature type="region of interest" description="Disordered" evidence="6">
    <location>
        <begin position="395"/>
        <end position="460"/>
    </location>
</feature>
<feature type="compositionally biased region" description="Gly residues" evidence="6">
    <location>
        <begin position="402"/>
        <end position="411"/>
    </location>
</feature>
<dbReference type="InterPro" id="IPR000571">
    <property type="entry name" value="Znf_CCCH"/>
</dbReference>
<feature type="compositionally biased region" description="Basic and acidic residues" evidence="6">
    <location>
        <begin position="140"/>
        <end position="151"/>
    </location>
</feature>
<protein>
    <submittedName>
        <fullName evidence="8">Protein suppressor of sable</fullName>
    </submittedName>
</protein>
<feature type="compositionally biased region" description="Polar residues" evidence="6">
    <location>
        <begin position="449"/>
        <end position="460"/>
    </location>
</feature>
<feature type="compositionally biased region" description="Basic residues" evidence="6">
    <location>
        <begin position="265"/>
        <end position="285"/>
    </location>
</feature>
<feature type="zinc finger region" description="C3H1-type" evidence="5">
    <location>
        <begin position="301"/>
        <end position="328"/>
    </location>
</feature>
<evidence type="ECO:0000256" key="2">
    <source>
        <dbReference type="ARBA" id="ARBA00022737"/>
    </source>
</evidence>
<evidence type="ECO:0000256" key="1">
    <source>
        <dbReference type="ARBA" id="ARBA00022723"/>
    </source>
</evidence>
<feature type="compositionally biased region" description="Low complexity" evidence="6">
    <location>
        <begin position="968"/>
        <end position="997"/>
    </location>
</feature>
<dbReference type="GO" id="GO:0005634">
    <property type="term" value="C:nucleus"/>
    <property type="evidence" value="ECO:0007669"/>
    <property type="project" value="TreeGrafter"/>
</dbReference>
<feature type="compositionally biased region" description="Basic and acidic residues" evidence="6">
    <location>
        <begin position="998"/>
        <end position="1007"/>
    </location>
</feature>
<dbReference type="GO" id="GO:0003723">
    <property type="term" value="F:RNA binding"/>
    <property type="evidence" value="ECO:0007669"/>
    <property type="project" value="InterPro"/>
</dbReference>
<feature type="compositionally biased region" description="Acidic residues" evidence="6">
    <location>
        <begin position="1"/>
        <end position="24"/>
    </location>
</feature>
<organism evidence="8">
    <name type="scientific">Culex pipiens</name>
    <name type="common">House mosquito</name>
    <dbReference type="NCBI Taxonomy" id="7175"/>
    <lineage>
        <taxon>Eukaryota</taxon>
        <taxon>Metazoa</taxon>
        <taxon>Ecdysozoa</taxon>
        <taxon>Arthropoda</taxon>
        <taxon>Hexapoda</taxon>
        <taxon>Insecta</taxon>
        <taxon>Pterygota</taxon>
        <taxon>Neoptera</taxon>
        <taxon>Endopterygota</taxon>
        <taxon>Diptera</taxon>
        <taxon>Nematocera</taxon>
        <taxon>Culicoidea</taxon>
        <taxon>Culicidae</taxon>
        <taxon>Culicinae</taxon>
        <taxon>Culicini</taxon>
        <taxon>Culex</taxon>
        <taxon>Culex</taxon>
    </lineage>
</organism>
<evidence type="ECO:0000256" key="3">
    <source>
        <dbReference type="ARBA" id="ARBA00022771"/>
    </source>
</evidence>
<dbReference type="PROSITE" id="PS50103">
    <property type="entry name" value="ZF_C3H1"/>
    <property type="match status" value="2"/>
</dbReference>
<feature type="region of interest" description="Disordered" evidence="6">
    <location>
        <begin position="125"/>
        <end position="301"/>
    </location>
</feature>
<dbReference type="InterPro" id="IPR036855">
    <property type="entry name" value="Znf_CCCH_sf"/>
</dbReference>
<dbReference type="GO" id="GO:0045892">
    <property type="term" value="P:negative regulation of DNA-templated transcription"/>
    <property type="evidence" value="ECO:0007669"/>
    <property type="project" value="InterPro"/>
</dbReference>
<dbReference type="GO" id="GO:0008270">
    <property type="term" value="F:zinc ion binding"/>
    <property type="evidence" value="ECO:0007669"/>
    <property type="project" value="UniProtKB-KW"/>
</dbReference>
<keyword evidence="3 5" id="KW-0863">Zinc-finger</keyword>
<dbReference type="Gene3D" id="4.10.1000.10">
    <property type="entry name" value="Zinc finger, CCCH-type"/>
    <property type="match status" value="1"/>
</dbReference>